<dbReference type="GO" id="GO:1990077">
    <property type="term" value="C:primosome complex"/>
    <property type="evidence" value="ECO:0007669"/>
    <property type="project" value="UniProtKB-UniRule"/>
</dbReference>
<dbReference type="Pfam" id="PF00772">
    <property type="entry name" value="DnaB"/>
    <property type="match status" value="1"/>
</dbReference>
<keyword evidence="2 13" id="KW-0639">Primosome</keyword>
<comment type="catalytic activity">
    <reaction evidence="11 13">
        <text>ATP + H2O = ADP + phosphate + H(+)</text>
        <dbReference type="Rhea" id="RHEA:13065"/>
        <dbReference type="ChEBI" id="CHEBI:15377"/>
        <dbReference type="ChEBI" id="CHEBI:15378"/>
        <dbReference type="ChEBI" id="CHEBI:30616"/>
        <dbReference type="ChEBI" id="CHEBI:43474"/>
        <dbReference type="ChEBI" id="CHEBI:456216"/>
        <dbReference type="EC" id="5.6.2.3"/>
    </reaction>
</comment>
<accession>A0A0S2F7F5</accession>
<keyword evidence="7 13" id="KW-0067">ATP-binding</keyword>
<gene>
    <name evidence="16" type="primary">dnaB</name>
    <name evidence="16" type="ORF">LA76x_1329</name>
</gene>
<feature type="compositionally biased region" description="Basic and acidic residues" evidence="14">
    <location>
        <begin position="471"/>
        <end position="481"/>
    </location>
</feature>
<feature type="domain" description="SF4 helicase" evidence="15">
    <location>
        <begin position="188"/>
        <end position="459"/>
    </location>
</feature>
<dbReference type="Proteomes" id="UP000060787">
    <property type="component" value="Chromosome"/>
</dbReference>
<dbReference type="RefSeq" id="WP_057917069.1">
    <property type="nucleotide sequence ID" value="NZ_CP011129.1"/>
</dbReference>
<organism evidence="16 17">
    <name type="scientific">Lysobacter antibioticus</name>
    <dbReference type="NCBI Taxonomy" id="84531"/>
    <lineage>
        <taxon>Bacteria</taxon>
        <taxon>Pseudomonadati</taxon>
        <taxon>Pseudomonadota</taxon>
        <taxon>Gammaproteobacteria</taxon>
        <taxon>Lysobacterales</taxon>
        <taxon>Lysobacteraceae</taxon>
        <taxon>Lysobacter</taxon>
    </lineage>
</organism>
<dbReference type="Gene3D" id="1.10.860.10">
    <property type="entry name" value="DNAb Helicase, Chain A"/>
    <property type="match status" value="1"/>
</dbReference>
<keyword evidence="5 13" id="KW-0378">Hydrolase</keyword>
<dbReference type="PANTHER" id="PTHR30153">
    <property type="entry name" value="REPLICATIVE DNA HELICASE DNAB"/>
    <property type="match status" value="1"/>
</dbReference>
<dbReference type="PANTHER" id="PTHR30153:SF2">
    <property type="entry name" value="REPLICATIVE DNA HELICASE"/>
    <property type="match status" value="1"/>
</dbReference>
<dbReference type="PATRIC" id="fig|84531.8.peg.1358"/>
<dbReference type="NCBIfam" id="TIGR00665">
    <property type="entry name" value="DnaB"/>
    <property type="match status" value="1"/>
</dbReference>
<dbReference type="GO" id="GO:0003677">
    <property type="term" value="F:DNA binding"/>
    <property type="evidence" value="ECO:0007669"/>
    <property type="project" value="UniProtKB-UniRule"/>
</dbReference>
<evidence type="ECO:0000256" key="14">
    <source>
        <dbReference type="SAM" id="MobiDB-lite"/>
    </source>
</evidence>
<dbReference type="GO" id="GO:0005524">
    <property type="term" value="F:ATP binding"/>
    <property type="evidence" value="ECO:0007669"/>
    <property type="project" value="UniProtKB-UniRule"/>
</dbReference>
<evidence type="ECO:0000313" key="17">
    <source>
        <dbReference type="Proteomes" id="UP000060787"/>
    </source>
</evidence>
<proteinExistence type="inferred from homology"/>
<dbReference type="PROSITE" id="PS51199">
    <property type="entry name" value="SF4_HELICASE"/>
    <property type="match status" value="1"/>
</dbReference>
<sequence length="481" mass="52830">MSAVMRDERDVAQLRVPPQAVDAEQNVLGGLMVDPAAYDLVADVLVEEDFYRRDHQLIYRAIRELAEKSRPFDAVTLGEWFDSQGLADQVAKGAYLIELASTTWSAANVAAYAEIVRDKAVLRQLIDVGTRIANDGFQPEGRNTEELLADAQTRVNDLTSAKEGAADGLTPVSAGLAELFSDLQGYYAGTLAPGIPLPWKSLRDVIPGMADGDLIIVAGRPGMGKSVFGTEVAMHVAETEGVAALFSLEMSKKQLNMRLLSALSGISATRMKTPGEIADEEWPVITQAMARLKGMPLHIDDTPGLTIHRLRARVRRLRSRLKAKGQRLRLVVVDYLQLMAGTSKRSDNRTEEVSEISRGLKLLAKESGCPVVALSQLNRSVESRQNKRPAMSDLRESGAIEQDADVIVFLYREDYYNPATISPGVIEAIVAKQRSGPTETAYLRHDLPCSRFHNREGGRPEYDAKATSSARADRWGKQSRD</sequence>
<feature type="compositionally biased region" description="Basic and acidic residues" evidence="14">
    <location>
        <begin position="453"/>
        <end position="464"/>
    </location>
</feature>
<comment type="function">
    <text evidence="10 13">The main replicative DNA helicase, it participates in initiation and elongation during chromosome replication. Travels ahead of the DNA replisome, separating dsDNA into templates for DNA synthesis. A processive ATP-dependent 5'-3' DNA helicase it has DNA-dependent ATPase activity.</text>
</comment>
<keyword evidence="6 13" id="KW-0347">Helicase</keyword>
<feature type="region of interest" description="Disordered" evidence="14">
    <location>
        <begin position="453"/>
        <end position="481"/>
    </location>
</feature>
<evidence type="ECO:0000256" key="5">
    <source>
        <dbReference type="ARBA" id="ARBA00022801"/>
    </source>
</evidence>
<keyword evidence="8 13" id="KW-0238">DNA-binding</keyword>
<dbReference type="Pfam" id="PF03796">
    <property type="entry name" value="DnaB_C"/>
    <property type="match status" value="1"/>
</dbReference>
<reference evidence="16 17" key="1">
    <citation type="journal article" date="2015" name="BMC Genomics">
        <title>Comparative genomics and metabolic profiling of the genus Lysobacter.</title>
        <authorList>
            <person name="de Bruijn I."/>
            <person name="Cheng X."/>
            <person name="de Jager V."/>
            <person name="Exposito R.G."/>
            <person name="Watrous J."/>
            <person name="Patel N."/>
            <person name="Postma J."/>
            <person name="Dorrestein P.C."/>
            <person name="Kobayashi D."/>
            <person name="Raaijmakers J.M."/>
        </authorList>
    </citation>
    <scope>NUCLEOTIDE SEQUENCE [LARGE SCALE GENOMIC DNA]</scope>
    <source>
        <strain evidence="16 17">76</strain>
    </source>
</reference>
<dbReference type="InterPro" id="IPR036185">
    <property type="entry name" value="DNA_heli_DnaB-like_N_sf"/>
</dbReference>
<evidence type="ECO:0000256" key="7">
    <source>
        <dbReference type="ARBA" id="ARBA00022840"/>
    </source>
</evidence>
<evidence type="ECO:0000256" key="13">
    <source>
        <dbReference type="RuleBase" id="RU362085"/>
    </source>
</evidence>
<dbReference type="GO" id="GO:0006269">
    <property type="term" value="P:DNA replication, synthesis of primer"/>
    <property type="evidence" value="ECO:0007669"/>
    <property type="project" value="UniProtKB-UniRule"/>
</dbReference>
<dbReference type="InterPro" id="IPR007693">
    <property type="entry name" value="DNA_helicase_DnaB-like_N"/>
</dbReference>
<evidence type="ECO:0000313" key="16">
    <source>
        <dbReference type="EMBL" id="ALN79486.1"/>
    </source>
</evidence>
<dbReference type="InterPro" id="IPR016136">
    <property type="entry name" value="DNA_helicase_N/primase_C"/>
</dbReference>
<dbReference type="InterPro" id="IPR007692">
    <property type="entry name" value="DNA_helicase_DnaB"/>
</dbReference>
<evidence type="ECO:0000256" key="6">
    <source>
        <dbReference type="ARBA" id="ARBA00022806"/>
    </source>
</evidence>
<dbReference type="SUPFAM" id="SSF48024">
    <property type="entry name" value="N-terminal domain of DnaB helicase"/>
    <property type="match status" value="1"/>
</dbReference>
<dbReference type="GO" id="GO:0043139">
    <property type="term" value="F:5'-3' DNA helicase activity"/>
    <property type="evidence" value="ECO:0007669"/>
    <property type="project" value="UniProtKB-EC"/>
</dbReference>
<evidence type="ECO:0000256" key="1">
    <source>
        <dbReference type="ARBA" id="ARBA00008428"/>
    </source>
</evidence>
<name>A0A0S2F7F5_LYSAN</name>
<evidence type="ECO:0000259" key="15">
    <source>
        <dbReference type="PROSITE" id="PS51199"/>
    </source>
</evidence>
<dbReference type="InterPro" id="IPR027417">
    <property type="entry name" value="P-loop_NTPase"/>
</dbReference>
<keyword evidence="4 13" id="KW-0547">Nucleotide-binding</keyword>
<dbReference type="EMBL" id="CP011129">
    <property type="protein sequence ID" value="ALN79486.1"/>
    <property type="molecule type" value="Genomic_DNA"/>
</dbReference>
<evidence type="ECO:0000256" key="2">
    <source>
        <dbReference type="ARBA" id="ARBA00022515"/>
    </source>
</evidence>
<evidence type="ECO:0000256" key="9">
    <source>
        <dbReference type="ARBA" id="ARBA00023235"/>
    </source>
</evidence>
<dbReference type="FunFam" id="1.10.860.10:FF:000001">
    <property type="entry name" value="Replicative DNA helicase"/>
    <property type="match status" value="1"/>
</dbReference>
<evidence type="ECO:0000256" key="3">
    <source>
        <dbReference type="ARBA" id="ARBA00022705"/>
    </source>
</evidence>
<dbReference type="KEGG" id="lab:LA76x_1329"/>
<dbReference type="EC" id="5.6.2.3" evidence="12 13"/>
<protein>
    <recommendedName>
        <fullName evidence="12 13">Replicative DNA helicase</fullName>
        <ecNumber evidence="12 13">5.6.2.3</ecNumber>
    </recommendedName>
</protein>
<evidence type="ECO:0000256" key="10">
    <source>
        <dbReference type="ARBA" id="ARBA00044932"/>
    </source>
</evidence>
<evidence type="ECO:0000256" key="8">
    <source>
        <dbReference type="ARBA" id="ARBA00023125"/>
    </source>
</evidence>
<dbReference type="InterPro" id="IPR007694">
    <property type="entry name" value="DNA_helicase_DnaB-like_C"/>
</dbReference>
<dbReference type="CDD" id="cd00984">
    <property type="entry name" value="DnaB_C"/>
    <property type="match status" value="1"/>
</dbReference>
<dbReference type="GO" id="GO:0016887">
    <property type="term" value="F:ATP hydrolysis activity"/>
    <property type="evidence" value="ECO:0007669"/>
    <property type="project" value="RHEA"/>
</dbReference>
<dbReference type="AlphaFoldDB" id="A0A0S2F7F5"/>
<dbReference type="Gene3D" id="3.40.50.300">
    <property type="entry name" value="P-loop containing nucleotide triphosphate hydrolases"/>
    <property type="match status" value="1"/>
</dbReference>
<dbReference type="GO" id="GO:0005829">
    <property type="term" value="C:cytosol"/>
    <property type="evidence" value="ECO:0007669"/>
    <property type="project" value="TreeGrafter"/>
</dbReference>
<dbReference type="STRING" id="84531.LA76x_1329"/>
<evidence type="ECO:0000256" key="4">
    <source>
        <dbReference type="ARBA" id="ARBA00022741"/>
    </source>
</evidence>
<dbReference type="SUPFAM" id="SSF52540">
    <property type="entry name" value="P-loop containing nucleoside triphosphate hydrolases"/>
    <property type="match status" value="1"/>
</dbReference>
<evidence type="ECO:0000256" key="12">
    <source>
        <dbReference type="NCBIfam" id="TIGR00665"/>
    </source>
</evidence>
<comment type="similarity">
    <text evidence="1 13">Belongs to the helicase family. DnaB subfamily.</text>
</comment>
<keyword evidence="3 13" id="KW-0235">DNA replication</keyword>
<keyword evidence="17" id="KW-1185">Reference proteome</keyword>
<keyword evidence="9" id="KW-0413">Isomerase</keyword>
<evidence type="ECO:0000256" key="11">
    <source>
        <dbReference type="ARBA" id="ARBA00048954"/>
    </source>
</evidence>